<evidence type="ECO:0000259" key="6">
    <source>
        <dbReference type="SMART" id="SM00079"/>
    </source>
</evidence>
<reference evidence="7 8" key="1">
    <citation type="submission" date="2017-02" db="EMBL/GenBank/DDBJ databases">
        <authorList>
            <person name="Peterson S.W."/>
        </authorList>
    </citation>
    <scope>NUCLEOTIDE SEQUENCE [LARGE SCALE GENOMIC DNA]</scope>
    <source>
        <strain evidence="7 8">ATCC 700028</strain>
    </source>
</reference>
<keyword evidence="8" id="KW-1185">Reference proteome</keyword>
<dbReference type="SMART" id="SM00079">
    <property type="entry name" value="PBPe"/>
    <property type="match status" value="1"/>
</dbReference>
<evidence type="ECO:0000256" key="2">
    <source>
        <dbReference type="ARBA" id="ARBA00010333"/>
    </source>
</evidence>
<evidence type="ECO:0000256" key="3">
    <source>
        <dbReference type="ARBA" id="ARBA00022729"/>
    </source>
</evidence>
<dbReference type="CDD" id="cd13624">
    <property type="entry name" value="PBP2_Arg_Lys_His"/>
    <property type="match status" value="1"/>
</dbReference>
<evidence type="ECO:0000313" key="7">
    <source>
        <dbReference type="EMBL" id="SJZ76531.1"/>
    </source>
</evidence>
<dbReference type="GO" id="GO:0030313">
    <property type="term" value="C:cell envelope"/>
    <property type="evidence" value="ECO:0007669"/>
    <property type="project" value="UniProtKB-SubCell"/>
</dbReference>
<protein>
    <submittedName>
        <fullName evidence="7">Polar amino acid transport system substrate-binding protein</fullName>
    </submittedName>
</protein>
<dbReference type="InterPro" id="IPR001638">
    <property type="entry name" value="Solute-binding_3/MltF_N"/>
</dbReference>
<dbReference type="InterPro" id="IPR001320">
    <property type="entry name" value="Iontro_rcpt_C"/>
</dbReference>
<keyword evidence="3" id="KW-0732">Signal</keyword>
<evidence type="ECO:0000259" key="5">
    <source>
        <dbReference type="SMART" id="SM00062"/>
    </source>
</evidence>
<accession>A0A1T4NB97</accession>
<dbReference type="EMBL" id="FUWX01000010">
    <property type="protein sequence ID" value="SJZ76531.1"/>
    <property type="molecule type" value="Genomic_DNA"/>
</dbReference>
<dbReference type="SUPFAM" id="SSF53850">
    <property type="entry name" value="Periplasmic binding protein-like II"/>
    <property type="match status" value="1"/>
</dbReference>
<comment type="similarity">
    <text evidence="2 4">Belongs to the bacterial solute-binding protein 3 family.</text>
</comment>
<evidence type="ECO:0000313" key="8">
    <source>
        <dbReference type="Proteomes" id="UP000191153"/>
    </source>
</evidence>
<dbReference type="PROSITE" id="PS01039">
    <property type="entry name" value="SBP_BACTERIAL_3"/>
    <property type="match status" value="1"/>
</dbReference>
<dbReference type="Proteomes" id="UP000191153">
    <property type="component" value="Unassembled WGS sequence"/>
</dbReference>
<dbReference type="AlphaFoldDB" id="A0A1T4NB97"/>
<proteinExistence type="inferred from homology"/>
<evidence type="ECO:0000256" key="1">
    <source>
        <dbReference type="ARBA" id="ARBA00004196"/>
    </source>
</evidence>
<dbReference type="Gene3D" id="3.40.190.10">
    <property type="entry name" value="Periplasmic binding protein-like II"/>
    <property type="match status" value="2"/>
</dbReference>
<evidence type="ECO:0000256" key="4">
    <source>
        <dbReference type="RuleBase" id="RU003744"/>
    </source>
</evidence>
<gene>
    <name evidence="7" type="ORF">SAMN02745174_01490</name>
</gene>
<organism evidence="7 8">
    <name type="scientific">Cetobacterium ceti</name>
    <dbReference type="NCBI Taxonomy" id="180163"/>
    <lineage>
        <taxon>Bacteria</taxon>
        <taxon>Fusobacteriati</taxon>
        <taxon>Fusobacteriota</taxon>
        <taxon>Fusobacteriia</taxon>
        <taxon>Fusobacteriales</taxon>
        <taxon>Fusobacteriaceae</taxon>
        <taxon>Cetobacterium</taxon>
    </lineage>
</organism>
<dbReference type="PANTHER" id="PTHR35936">
    <property type="entry name" value="MEMBRANE-BOUND LYTIC MUREIN TRANSGLYCOSYLASE F"/>
    <property type="match status" value="1"/>
</dbReference>
<dbReference type="GO" id="GO:0015276">
    <property type="term" value="F:ligand-gated monoatomic ion channel activity"/>
    <property type="evidence" value="ECO:0007669"/>
    <property type="project" value="InterPro"/>
</dbReference>
<dbReference type="InterPro" id="IPR018313">
    <property type="entry name" value="SBP_3_CS"/>
</dbReference>
<dbReference type="OrthoDB" id="81666at2"/>
<feature type="domain" description="Ionotropic glutamate receptor C-terminal" evidence="6">
    <location>
        <begin position="20"/>
        <end position="238"/>
    </location>
</feature>
<sequence length="240" mass="26718">MKKIISILFIILGTLSFGKTLLVGTNAEFKPYEYIEDGKLVGFDIELMDAIGEELGYKIKWSNMTFEGLLPALQMNKIDAVIAGMSATSERQKAVGFSKPYLNFSSSHGLIVSSNNKEIIKKEDIKGKVIGVQMGTIQEKFAKELGAEVKFYNNFLGAFLDTKEGKIDGVIIDEKSGAEYLKNLKGLVQVDEIIDEEPGSSIAVRKNNLQLAEKFNKAIEVLEKNGKYEKIKEKYFPGQK</sequence>
<dbReference type="GO" id="GO:0016020">
    <property type="term" value="C:membrane"/>
    <property type="evidence" value="ECO:0007669"/>
    <property type="project" value="InterPro"/>
</dbReference>
<feature type="domain" description="Solute-binding protein family 3/N-terminal" evidence="5">
    <location>
        <begin position="20"/>
        <end position="239"/>
    </location>
</feature>
<dbReference type="PANTHER" id="PTHR35936:SF17">
    <property type="entry name" value="ARGININE-BINDING EXTRACELLULAR PROTEIN ARTP"/>
    <property type="match status" value="1"/>
</dbReference>
<dbReference type="Pfam" id="PF00497">
    <property type="entry name" value="SBP_bac_3"/>
    <property type="match status" value="1"/>
</dbReference>
<comment type="subcellular location">
    <subcellularLocation>
        <location evidence="1">Cell envelope</location>
    </subcellularLocation>
</comment>
<dbReference type="SMART" id="SM00062">
    <property type="entry name" value="PBPb"/>
    <property type="match status" value="1"/>
</dbReference>
<dbReference type="STRING" id="180163.SAMN02745174_01490"/>
<dbReference type="RefSeq" id="WP_078693979.1">
    <property type="nucleotide sequence ID" value="NZ_FUWX01000010.1"/>
</dbReference>
<name>A0A1T4NB97_9FUSO</name>